<feature type="transmembrane region" description="Helical" evidence="6">
    <location>
        <begin position="119"/>
        <end position="141"/>
    </location>
</feature>
<organism evidence="8 9">
    <name type="scientific">Circinella minor</name>
    <dbReference type="NCBI Taxonomy" id="1195481"/>
    <lineage>
        <taxon>Eukaryota</taxon>
        <taxon>Fungi</taxon>
        <taxon>Fungi incertae sedis</taxon>
        <taxon>Mucoromycota</taxon>
        <taxon>Mucoromycotina</taxon>
        <taxon>Mucoromycetes</taxon>
        <taxon>Mucorales</taxon>
        <taxon>Lichtheimiaceae</taxon>
        <taxon>Circinella</taxon>
    </lineage>
</organism>
<feature type="transmembrane region" description="Helical" evidence="6">
    <location>
        <begin position="302"/>
        <end position="326"/>
    </location>
</feature>
<evidence type="ECO:0000313" key="8">
    <source>
        <dbReference type="EMBL" id="KAG2226819.1"/>
    </source>
</evidence>
<evidence type="ECO:0000313" key="9">
    <source>
        <dbReference type="Proteomes" id="UP000646827"/>
    </source>
</evidence>
<name>A0A8H7SCF2_9FUNG</name>
<keyword evidence="4 6" id="KW-1133">Transmembrane helix</keyword>
<comment type="similarity">
    <text evidence="2">Belongs to the amino acid/polyamine transporter 2 family.</text>
</comment>
<accession>A0A8H7SCF2</accession>
<dbReference type="Proteomes" id="UP000646827">
    <property type="component" value="Unassembled WGS sequence"/>
</dbReference>
<dbReference type="PANTHER" id="PTHR22950:SF349">
    <property type="entry name" value="AMINO ACID TRANSPORTER TRANSMEMBRANE DOMAIN-CONTAINING PROTEIN"/>
    <property type="match status" value="1"/>
</dbReference>
<keyword evidence="3 6" id="KW-0812">Transmembrane</keyword>
<feature type="transmembrane region" description="Helical" evidence="6">
    <location>
        <begin position="373"/>
        <end position="394"/>
    </location>
</feature>
<keyword evidence="9" id="KW-1185">Reference proteome</keyword>
<comment type="subcellular location">
    <subcellularLocation>
        <location evidence="1">Membrane</location>
        <topology evidence="1">Multi-pass membrane protein</topology>
    </subcellularLocation>
</comment>
<proteinExistence type="inferred from homology"/>
<feature type="transmembrane region" description="Helical" evidence="6">
    <location>
        <begin position="185"/>
        <end position="208"/>
    </location>
</feature>
<protein>
    <recommendedName>
        <fullName evidence="7">Amino acid transporter transmembrane domain-containing protein</fullName>
    </recommendedName>
</protein>
<keyword evidence="5 6" id="KW-0472">Membrane</keyword>
<dbReference type="EMBL" id="JAEPRB010000013">
    <property type="protein sequence ID" value="KAG2226819.1"/>
    <property type="molecule type" value="Genomic_DNA"/>
</dbReference>
<evidence type="ECO:0000256" key="4">
    <source>
        <dbReference type="ARBA" id="ARBA00022989"/>
    </source>
</evidence>
<feature type="transmembrane region" description="Helical" evidence="6">
    <location>
        <begin position="161"/>
        <end position="178"/>
    </location>
</feature>
<dbReference type="Gene3D" id="1.20.1740.10">
    <property type="entry name" value="Amino acid/polyamine transporter I"/>
    <property type="match status" value="1"/>
</dbReference>
<gene>
    <name evidence="8" type="ORF">INT45_005784</name>
</gene>
<feature type="transmembrane region" description="Helical" evidence="6">
    <location>
        <begin position="228"/>
        <end position="246"/>
    </location>
</feature>
<evidence type="ECO:0000259" key="7">
    <source>
        <dbReference type="Pfam" id="PF01490"/>
    </source>
</evidence>
<comment type="caution">
    <text evidence="8">The sequence shown here is derived from an EMBL/GenBank/DDBJ whole genome shotgun (WGS) entry which is preliminary data.</text>
</comment>
<dbReference type="PANTHER" id="PTHR22950">
    <property type="entry name" value="AMINO ACID TRANSPORTER"/>
    <property type="match status" value="1"/>
</dbReference>
<evidence type="ECO:0000256" key="3">
    <source>
        <dbReference type="ARBA" id="ARBA00022692"/>
    </source>
</evidence>
<sequence>MTDIKITKAVGDISSNSSSSIDDSELGKVMYKGVYDIDRSNGGSSFNGYYNLVCLTLGTGMLGLPSALSQGGWGAVALIIGALIMSTYGGVILQPAMYRGKNRRLNSYKELGNEAFGKVGGWLSFFFITWVILGTPVLYLVLAAQNLNQLCAGTAGEIGTLAWTIIFAVIVAIPYIFIKTMNNIAWVSAFGMVAMIVTILITVILTGIDAPNQLDNHHDNVVWEGFPIALSTIAFSAGSNTVYTTVEGSMKKPKNWPKVIIASLGTCSVFYLLLAISGYYVYGVNVLNPSYNSTPDGPARTVAIVLVTINVIVSCPILLVSFALEVEDMLNINVEKWGKTKEFIIRAVFRTSVMIFVTAVGILIPFFGLLMSLIGAFANASIVFILPVLFYWKLTGFRNKNPIELAWNFLILVFGLVAMIFGTWAAIEDLVAEFKNGYEYNL</sequence>
<reference evidence="8 9" key="1">
    <citation type="submission" date="2020-12" db="EMBL/GenBank/DDBJ databases">
        <title>Metabolic potential, ecology and presence of endohyphal bacteria is reflected in genomic diversity of Mucoromycotina.</title>
        <authorList>
            <person name="Muszewska A."/>
            <person name="Okrasinska A."/>
            <person name="Steczkiewicz K."/>
            <person name="Drgas O."/>
            <person name="Orlowska M."/>
            <person name="Perlinska-Lenart U."/>
            <person name="Aleksandrzak-Piekarczyk T."/>
            <person name="Szatraj K."/>
            <person name="Zielenkiewicz U."/>
            <person name="Pilsyk S."/>
            <person name="Malc E."/>
            <person name="Mieczkowski P."/>
            <person name="Kruszewska J.S."/>
            <person name="Biernat P."/>
            <person name="Pawlowska J."/>
        </authorList>
    </citation>
    <scope>NUCLEOTIDE SEQUENCE [LARGE SCALE GENOMIC DNA]</scope>
    <source>
        <strain evidence="8 9">CBS 142.35</strain>
    </source>
</reference>
<dbReference type="GO" id="GO:0015179">
    <property type="term" value="F:L-amino acid transmembrane transporter activity"/>
    <property type="evidence" value="ECO:0007669"/>
    <property type="project" value="TreeGrafter"/>
</dbReference>
<evidence type="ECO:0000256" key="1">
    <source>
        <dbReference type="ARBA" id="ARBA00004141"/>
    </source>
</evidence>
<evidence type="ECO:0000256" key="2">
    <source>
        <dbReference type="ARBA" id="ARBA00008066"/>
    </source>
</evidence>
<dbReference type="OrthoDB" id="40134at2759"/>
<dbReference type="AlphaFoldDB" id="A0A8H7SCF2"/>
<feature type="transmembrane region" description="Helical" evidence="6">
    <location>
        <begin position="347"/>
        <end position="367"/>
    </location>
</feature>
<dbReference type="GO" id="GO:0005774">
    <property type="term" value="C:vacuolar membrane"/>
    <property type="evidence" value="ECO:0007669"/>
    <property type="project" value="TreeGrafter"/>
</dbReference>
<feature type="transmembrane region" description="Helical" evidence="6">
    <location>
        <begin position="406"/>
        <end position="427"/>
    </location>
</feature>
<evidence type="ECO:0000256" key="6">
    <source>
        <dbReference type="SAM" id="Phobius"/>
    </source>
</evidence>
<evidence type="ECO:0000256" key="5">
    <source>
        <dbReference type="ARBA" id="ARBA00023136"/>
    </source>
</evidence>
<feature type="transmembrane region" description="Helical" evidence="6">
    <location>
        <begin position="258"/>
        <end position="282"/>
    </location>
</feature>
<feature type="domain" description="Amino acid transporter transmembrane" evidence="7">
    <location>
        <begin position="43"/>
        <end position="427"/>
    </location>
</feature>
<dbReference type="Pfam" id="PF01490">
    <property type="entry name" value="Aa_trans"/>
    <property type="match status" value="1"/>
</dbReference>
<feature type="transmembrane region" description="Helical" evidence="6">
    <location>
        <begin position="74"/>
        <end position="98"/>
    </location>
</feature>
<dbReference type="InterPro" id="IPR013057">
    <property type="entry name" value="AA_transpt_TM"/>
</dbReference>
<feature type="transmembrane region" description="Helical" evidence="6">
    <location>
        <begin position="49"/>
        <end position="68"/>
    </location>
</feature>